<reference evidence="2" key="1">
    <citation type="submission" date="2025-08" db="UniProtKB">
        <authorList>
            <consortium name="Ensembl"/>
        </authorList>
    </citation>
    <scope>IDENTIFICATION</scope>
</reference>
<dbReference type="AlphaFoldDB" id="A0A3Q4HBC2"/>
<dbReference type="CDD" id="cd20912">
    <property type="entry name" value="AIR_RAP80-like"/>
    <property type="match status" value="1"/>
</dbReference>
<organism evidence="2 3">
    <name type="scientific">Neolamprologus brichardi</name>
    <name type="common">Fairy cichlid</name>
    <name type="synonym">Lamprologus brichardi</name>
    <dbReference type="NCBI Taxonomy" id="32507"/>
    <lineage>
        <taxon>Eukaryota</taxon>
        <taxon>Metazoa</taxon>
        <taxon>Chordata</taxon>
        <taxon>Craniata</taxon>
        <taxon>Vertebrata</taxon>
        <taxon>Euteleostomi</taxon>
        <taxon>Actinopterygii</taxon>
        <taxon>Neopterygii</taxon>
        <taxon>Teleostei</taxon>
        <taxon>Neoteleostei</taxon>
        <taxon>Acanthomorphata</taxon>
        <taxon>Ovalentaria</taxon>
        <taxon>Cichlomorphae</taxon>
        <taxon>Cichliformes</taxon>
        <taxon>Cichlidae</taxon>
        <taxon>African cichlids</taxon>
        <taxon>Pseudocrenilabrinae</taxon>
        <taxon>Lamprologini</taxon>
        <taxon>Neolamprologus</taxon>
    </lineage>
</organism>
<dbReference type="Gene3D" id="6.10.250.1800">
    <property type="match status" value="1"/>
</dbReference>
<evidence type="ECO:0000256" key="1">
    <source>
        <dbReference type="SAM" id="MobiDB-lite"/>
    </source>
</evidence>
<dbReference type="GO" id="GO:0045739">
    <property type="term" value="P:positive regulation of DNA repair"/>
    <property type="evidence" value="ECO:0007669"/>
    <property type="project" value="TreeGrafter"/>
</dbReference>
<dbReference type="PANTHER" id="PTHR15932:SF2">
    <property type="entry name" value="BRCA1-A COMPLEX SUBUNIT RAP80"/>
    <property type="match status" value="1"/>
</dbReference>
<dbReference type="PANTHER" id="PTHR15932">
    <property type="entry name" value="UBIQUITIN INTERACTION MOTIF-CONTAINING PROTEIN 1"/>
    <property type="match status" value="1"/>
</dbReference>
<dbReference type="InterPro" id="IPR003903">
    <property type="entry name" value="UIM_dom"/>
</dbReference>
<dbReference type="GO" id="GO:0070530">
    <property type="term" value="F:K63-linked polyubiquitin modification-dependent protein binding"/>
    <property type="evidence" value="ECO:0007669"/>
    <property type="project" value="InterPro"/>
</dbReference>
<reference evidence="2" key="2">
    <citation type="submission" date="2025-09" db="UniProtKB">
        <authorList>
            <consortium name="Ensembl"/>
        </authorList>
    </citation>
    <scope>IDENTIFICATION</scope>
</reference>
<proteinExistence type="predicted"/>
<dbReference type="GeneTree" id="ENSGT00390000007635"/>
<dbReference type="Ensembl" id="ENSNBRT00000020955.1">
    <property type="protein sequence ID" value="ENSNBRP00000020405.1"/>
    <property type="gene ID" value="ENSNBRG00000015695.1"/>
</dbReference>
<dbReference type="STRING" id="32507.ENSNBRP00000020405"/>
<dbReference type="OMA" id="CRTNHAN"/>
<dbReference type="Bgee" id="ENSNBRG00000015695">
    <property type="expression patterns" value="Expressed in testis and 7 other cell types or tissues"/>
</dbReference>
<accession>A0A3Q4HBC2</accession>
<dbReference type="GO" id="GO:0070531">
    <property type="term" value="C:BRCA1-A complex"/>
    <property type="evidence" value="ECO:0007669"/>
    <property type="project" value="InterPro"/>
</dbReference>
<dbReference type="InterPro" id="IPR038868">
    <property type="entry name" value="RAP80"/>
</dbReference>
<sequence>MSEEEMMDLALRLSEQEASATALRRQQEEEEAMMRAIKESVSTELEQACTRLVFHGLEIPRDPPRGTGKLCGRIDGSVSLETKEAWPEYSQPVGFVHTLLESSCNVCAHTDRTVKSCCRTNHANQFPSSLSVRRTSPETSSKSGTEAPRPDRSRTLSSVGSGESTDSTAVHYYWGVPFCPRGLDPDTYTQVIVAQMEVYEKSLKRAQRRLLRKAEWGEAVLPCHLSSAPTGEKMEADVPVSSSEGGAGQPASREEVQEDGGDPDVEEIKDQAPSPGPEPAVVPRSPETAVDCPLCQASFPASRIEMHAAYCDGEVAVVEERRPKVDYIQGENQEKCYICQRAVPLKDYSRHTELCIQRHGSKTAAVSRRRSETTHLSACSLDSPPVYDVIDLRDDDDDEEEVSAFRVSNSPIRSFTPISEAADCLIDFKKQQRAKKPYQRLLKS</sequence>
<keyword evidence="3" id="KW-1185">Reference proteome</keyword>
<dbReference type="Proteomes" id="UP000261580">
    <property type="component" value="Unassembled WGS sequence"/>
</dbReference>
<feature type="region of interest" description="Disordered" evidence="1">
    <location>
        <begin position="227"/>
        <end position="286"/>
    </location>
</feature>
<dbReference type="GO" id="GO:0042393">
    <property type="term" value="F:histone binding"/>
    <property type="evidence" value="ECO:0007669"/>
    <property type="project" value="TreeGrafter"/>
</dbReference>
<dbReference type="PROSITE" id="PS50330">
    <property type="entry name" value="UIM"/>
    <property type="match status" value="1"/>
</dbReference>
<feature type="compositionally biased region" description="Acidic residues" evidence="1">
    <location>
        <begin position="256"/>
        <end position="267"/>
    </location>
</feature>
<evidence type="ECO:0008006" key="4">
    <source>
        <dbReference type="Google" id="ProtNLM"/>
    </source>
</evidence>
<feature type="compositionally biased region" description="Polar residues" evidence="1">
    <location>
        <begin position="128"/>
        <end position="144"/>
    </location>
</feature>
<name>A0A3Q4HBC2_NEOBR</name>
<protein>
    <recommendedName>
        <fullName evidence="4">Ubiquitin interaction motif-containing protein 1</fullName>
    </recommendedName>
</protein>
<evidence type="ECO:0000313" key="2">
    <source>
        <dbReference type="Ensembl" id="ENSNBRP00000020405.1"/>
    </source>
</evidence>
<dbReference type="GO" id="GO:0006302">
    <property type="term" value="P:double-strand break repair"/>
    <property type="evidence" value="ECO:0007669"/>
    <property type="project" value="InterPro"/>
</dbReference>
<evidence type="ECO:0000313" key="3">
    <source>
        <dbReference type="Proteomes" id="UP000261580"/>
    </source>
</evidence>
<feature type="region of interest" description="Disordered" evidence="1">
    <location>
        <begin position="128"/>
        <end position="165"/>
    </location>
</feature>
<feature type="compositionally biased region" description="Polar residues" evidence="1">
    <location>
        <begin position="155"/>
        <end position="165"/>
    </location>
</feature>